<feature type="compositionally biased region" description="Low complexity" evidence="1">
    <location>
        <begin position="1"/>
        <end position="17"/>
    </location>
</feature>
<accession>A0AAN6ZUF2</accession>
<feature type="region of interest" description="Disordered" evidence="1">
    <location>
        <begin position="1"/>
        <end position="49"/>
    </location>
</feature>
<name>A0AAN6ZUF2_9PEZI</name>
<protein>
    <submittedName>
        <fullName evidence="2">Uncharacterized protein</fullName>
    </submittedName>
</protein>
<dbReference type="Proteomes" id="UP001302745">
    <property type="component" value="Unassembled WGS sequence"/>
</dbReference>
<reference evidence="2" key="2">
    <citation type="submission" date="2023-05" db="EMBL/GenBank/DDBJ databases">
        <authorList>
            <consortium name="Lawrence Berkeley National Laboratory"/>
            <person name="Steindorff A."/>
            <person name="Hensen N."/>
            <person name="Bonometti L."/>
            <person name="Westerberg I."/>
            <person name="Brannstrom I.O."/>
            <person name="Guillou S."/>
            <person name="Cros-Aarteil S."/>
            <person name="Calhoun S."/>
            <person name="Haridas S."/>
            <person name="Kuo A."/>
            <person name="Mondo S."/>
            <person name="Pangilinan J."/>
            <person name="Riley R."/>
            <person name="Labutti K."/>
            <person name="Andreopoulos B."/>
            <person name="Lipzen A."/>
            <person name="Chen C."/>
            <person name="Yanf M."/>
            <person name="Daum C."/>
            <person name="Ng V."/>
            <person name="Clum A."/>
            <person name="Ohm R."/>
            <person name="Martin F."/>
            <person name="Silar P."/>
            <person name="Natvig D."/>
            <person name="Lalanne C."/>
            <person name="Gautier V."/>
            <person name="Ament-Velasquez S.L."/>
            <person name="Kruys A."/>
            <person name="Hutchinson M.I."/>
            <person name="Powell A.J."/>
            <person name="Barry K."/>
            <person name="Miller A.N."/>
            <person name="Grigoriev I.V."/>
            <person name="Debuchy R."/>
            <person name="Gladieux P."/>
            <person name="Thoren M.H."/>
            <person name="Johannesson H."/>
        </authorList>
    </citation>
    <scope>NUCLEOTIDE SEQUENCE</scope>
    <source>
        <strain evidence="2">CBS 538.74</strain>
    </source>
</reference>
<evidence type="ECO:0000313" key="3">
    <source>
        <dbReference type="Proteomes" id="UP001302745"/>
    </source>
</evidence>
<gene>
    <name evidence="2" type="ORF">C8A00DRAFT_36727</name>
</gene>
<sequence length="78" mass="8182">MTTSSSSHSHSKGSSSKSKGKGKESSKKGSSSRDKTKSSSKRDGYAGSLSNRAGLERFMHEPAYEAAWNPVGAASSKK</sequence>
<comment type="caution">
    <text evidence="2">The sequence shown here is derived from an EMBL/GenBank/DDBJ whole genome shotgun (WGS) entry which is preliminary data.</text>
</comment>
<feature type="compositionally biased region" description="Basic and acidic residues" evidence="1">
    <location>
        <begin position="21"/>
        <end position="44"/>
    </location>
</feature>
<evidence type="ECO:0000256" key="1">
    <source>
        <dbReference type="SAM" id="MobiDB-lite"/>
    </source>
</evidence>
<keyword evidence="3" id="KW-1185">Reference proteome</keyword>
<evidence type="ECO:0000313" key="2">
    <source>
        <dbReference type="EMBL" id="KAK4150668.1"/>
    </source>
</evidence>
<dbReference type="AlphaFoldDB" id="A0AAN6ZUF2"/>
<dbReference type="EMBL" id="MU857057">
    <property type="protein sequence ID" value="KAK4150668.1"/>
    <property type="molecule type" value="Genomic_DNA"/>
</dbReference>
<organism evidence="2 3">
    <name type="scientific">Chaetomidium leptoderma</name>
    <dbReference type="NCBI Taxonomy" id="669021"/>
    <lineage>
        <taxon>Eukaryota</taxon>
        <taxon>Fungi</taxon>
        <taxon>Dikarya</taxon>
        <taxon>Ascomycota</taxon>
        <taxon>Pezizomycotina</taxon>
        <taxon>Sordariomycetes</taxon>
        <taxon>Sordariomycetidae</taxon>
        <taxon>Sordariales</taxon>
        <taxon>Chaetomiaceae</taxon>
        <taxon>Chaetomidium</taxon>
    </lineage>
</organism>
<proteinExistence type="predicted"/>
<reference evidence="2" key="1">
    <citation type="journal article" date="2023" name="Mol. Phylogenet. Evol.">
        <title>Genome-scale phylogeny and comparative genomics of the fungal order Sordariales.</title>
        <authorList>
            <person name="Hensen N."/>
            <person name="Bonometti L."/>
            <person name="Westerberg I."/>
            <person name="Brannstrom I.O."/>
            <person name="Guillou S."/>
            <person name="Cros-Aarteil S."/>
            <person name="Calhoun S."/>
            <person name="Haridas S."/>
            <person name="Kuo A."/>
            <person name="Mondo S."/>
            <person name="Pangilinan J."/>
            <person name="Riley R."/>
            <person name="LaButti K."/>
            <person name="Andreopoulos B."/>
            <person name="Lipzen A."/>
            <person name="Chen C."/>
            <person name="Yan M."/>
            <person name="Daum C."/>
            <person name="Ng V."/>
            <person name="Clum A."/>
            <person name="Steindorff A."/>
            <person name="Ohm R.A."/>
            <person name="Martin F."/>
            <person name="Silar P."/>
            <person name="Natvig D.O."/>
            <person name="Lalanne C."/>
            <person name="Gautier V."/>
            <person name="Ament-Velasquez S.L."/>
            <person name="Kruys A."/>
            <person name="Hutchinson M.I."/>
            <person name="Powell A.J."/>
            <person name="Barry K."/>
            <person name="Miller A.N."/>
            <person name="Grigoriev I.V."/>
            <person name="Debuchy R."/>
            <person name="Gladieux P."/>
            <person name="Hiltunen Thoren M."/>
            <person name="Johannesson H."/>
        </authorList>
    </citation>
    <scope>NUCLEOTIDE SEQUENCE</scope>
    <source>
        <strain evidence="2">CBS 538.74</strain>
    </source>
</reference>